<dbReference type="PANTHER" id="PTHR43667:SF2">
    <property type="entry name" value="FATTY ACID C-METHYL TRANSFERASE"/>
    <property type="match status" value="1"/>
</dbReference>
<sequence length="439" mass="49087">MAIITPLASRFNALRGYAGNMAWGPLVTLSRTAVLGVLTRMRKGRLDIVDADGKETLCGSSENLDGVPKTSLRVHKDAFWVRMMLFADMLFILNREELSDGSTITSTLSTNLAGLARATNTLSNARLNIAAHYDISNDMFAAFLSPDMTYSCPIWLPKSSPLSASESLEAAQIRKLDRFISNAHLKSTDHVLEIGTGWGSLAIRAVQTTGCRVTSLTLSTEQKELAEERIRDAGLEDRIEVLLCDYRALPPPQNENGAYDKIISIEMLEAVGKEFLVTYFECVNRLLKKDGGIAVFQCITMPETRYDAYASSDDFIRRYIFPGGHLPTVSQLVASINAGSRKTLIVDDIENIGPHYAKTLRLWREEFMQNFDERIKPSLLVESEKRGQAMGKKDVETFRRKWEYYFTYCEAGFRAKTLGDVIMTVGREGAVEMMEEVPL</sequence>
<dbReference type="Pfam" id="PF02353">
    <property type="entry name" value="CMAS"/>
    <property type="match status" value="1"/>
</dbReference>
<evidence type="ECO:0008006" key="3">
    <source>
        <dbReference type="Google" id="ProtNLM"/>
    </source>
</evidence>
<name>A0ABR3SDG9_9PEZI</name>
<dbReference type="SUPFAM" id="SSF53335">
    <property type="entry name" value="S-adenosyl-L-methionine-dependent methyltransferases"/>
    <property type="match status" value="1"/>
</dbReference>
<evidence type="ECO:0000313" key="2">
    <source>
        <dbReference type="Proteomes" id="UP001521116"/>
    </source>
</evidence>
<dbReference type="PANTHER" id="PTHR43667">
    <property type="entry name" value="CYCLOPROPANE-FATTY-ACYL-PHOSPHOLIPID SYNTHASE"/>
    <property type="match status" value="1"/>
</dbReference>
<dbReference type="Gene3D" id="3.40.50.150">
    <property type="entry name" value="Vaccinia Virus protein VP39"/>
    <property type="match status" value="1"/>
</dbReference>
<dbReference type="Proteomes" id="UP001521116">
    <property type="component" value="Unassembled WGS sequence"/>
</dbReference>
<protein>
    <recommendedName>
        <fullName evidence="3">Cyclopropane-fatty-acyl-phospholipid synthase</fullName>
    </recommendedName>
</protein>
<reference evidence="1 2" key="1">
    <citation type="submission" date="2024-02" db="EMBL/GenBank/DDBJ databases">
        <title>De novo assembly and annotation of 12 fungi associated with fruit tree decline syndrome in Ontario, Canada.</title>
        <authorList>
            <person name="Sulman M."/>
            <person name="Ellouze W."/>
            <person name="Ilyukhin E."/>
        </authorList>
    </citation>
    <scope>NUCLEOTIDE SEQUENCE [LARGE SCALE GENOMIC DNA]</scope>
    <source>
        <strain evidence="1 2">M1-105</strain>
    </source>
</reference>
<dbReference type="InterPro" id="IPR050723">
    <property type="entry name" value="CFA/CMAS"/>
</dbReference>
<keyword evidence="2" id="KW-1185">Reference proteome</keyword>
<organism evidence="1 2">
    <name type="scientific">Neofusicoccum ribis</name>
    <dbReference type="NCBI Taxonomy" id="45134"/>
    <lineage>
        <taxon>Eukaryota</taxon>
        <taxon>Fungi</taxon>
        <taxon>Dikarya</taxon>
        <taxon>Ascomycota</taxon>
        <taxon>Pezizomycotina</taxon>
        <taxon>Dothideomycetes</taxon>
        <taxon>Dothideomycetes incertae sedis</taxon>
        <taxon>Botryosphaeriales</taxon>
        <taxon>Botryosphaeriaceae</taxon>
        <taxon>Neofusicoccum</taxon>
    </lineage>
</organism>
<dbReference type="InterPro" id="IPR029063">
    <property type="entry name" value="SAM-dependent_MTases_sf"/>
</dbReference>
<comment type="caution">
    <text evidence="1">The sequence shown here is derived from an EMBL/GenBank/DDBJ whole genome shotgun (WGS) entry which is preliminary data.</text>
</comment>
<dbReference type="EMBL" id="JAJVDC020000233">
    <property type="protein sequence ID" value="KAL1617400.1"/>
    <property type="molecule type" value="Genomic_DNA"/>
</dbReference>
<gene>
    <name evidence="1" type="ORF">SLS56_011016</name>
</gene>
<evidence type="ECO:0000313" key="1">
    <source>
        <dbReference type="EMBL" id="KAL1617400.1"/>
    </source>
</evidence>
<accession>A0ABR3SDG9</accession>
<proteinExistence type="predicted"/>
<dbReference type="CDD" id="cd02440">
    <property type="entry name" value="AdoMet_MTases"/>
    <property type="match status" value="1"/>
</dbReference>